<evidence type="ECO:0000313" key="5">
    <source>
        <dbReference type="Proteomes" id="UP000014760"/>
    </source>
</evidence>
<evidence type="ECO:0000256" key="1">
    <source>
        <dbReference type="ARBA" id="ARBA00022676"/>
    </source>
</evidence>
<dbReference type="GO" id="GO:0032580">
    <property type="term" value="C:Golgi cisterna membrane"/>
    <property type="evidence" value="ECO:0007669"/>
    <property type="project" value="UniProtKB-SubCell"/>
</dbReference>
<dbReference type="OrthoDB" id="6090518at2759"/>
<dbReference type="EnsemblMetazoa" id="CapteT93240">
    <property type="protein sequence ID" value="CapteP93240"/>
    <property type="gene ID" value="CapteG93240"/>
</dbReference>
<reference evidence="4" key="3">
    <citation type="submission" date="2015-06" db="UniProtKB">
        <authorList>
            <consortium name="EnsemblMetazoa"/>
        </authorList>
    </citation>
    <scope>IDENTIFICATION</scope>
</reference>
<dbReference type="OMA" id="HERACCA"/>
<dbReference type="EMBL" id="AMQN01000136">
    <property type="status" value="NOT_ANNOTATED_CDS"/>
    <property type="molecule type" value="Genomic_DNA"/>
</dbReference>
<evidence type="ECO:0000313" key="4">
    <source>
        <dbReference type="EnsemblMetazoa" id="CapteP93240"/>
    </source>
</evidence>
<name>X2BBW8_CAPTE</name>
<dbReference type="PANTHER" id="PTHR11927:SF9">
    <property type="entry name" value="L-FUCOSYLTRANSFERASE"/>
    <property type="match status" value="1"/>
</dbReference>
<keyword evidence="2 3" id="KW-0808">Transferase</keyword>
<evidence type="ECO:0000256" key="2">
    <source>
        <dbReference type="ARBA" id="ARBA00022679"/>
    </source>
</evidence>
<comment type="pathway">
    <text evidence="3">Protein modification; protein glycosylation.</text>
</comment>
<dbReference type="GO" id="GO:0005975">
    <property type="term" value="P:carbohydrate metabolic process"/>
    <property type="evidence" value="ECO:0007669"/>
    <property type="project" value="InterPro"/>
</dbReference>
<proteinExistence type="inferred from homology"/>
<sequence length="206" mass="23988">MIFTEQLQQLRGNVSLCCYLQSWKYFEGFESTIRQEYSFKNAVQIRAREELQNCQRVYTEKFNASAMMVGVHIRRRDVASNIAKSRGFADAPLVYIQKAMQFYEDRFQHVVFVLVSDDHSWCEKNFRQLLDRGQACLPPDRSAIQDLCVLSLCNNSIVTVGSFGWWSAFLAGGQVVYFDKWPRRDSEIASHFNRADYFPPHWVGLS</sequence>
<keyword evidence="3" id="KW-0735">Signal-anchor</keyword>
<dbReference type="GO" id="GO:0008107">
    <property type="term" value="F:galactoside 2-alpha-L-fucosyltransferase activity"/>
    <property type="evidence" value="ECO:0007669"/>
    <property type="project" value="InterPro"/>
</dbReference>
<keyword evidence="3" id="KW-0812">Transmembrane</keyword>
<dbReference type="CDD" id="cd11301">
    <property type="entry name" value="Fut1_Fut2_like"/>
    <property type="match status" value="1"/>
</dbReference>
<comment type="subcellular location">
    <subcellularLocation>
        <location evidence="3">Golgi apparatus</location>
        <location evidence="3">Golgi stack membrane</location>
        <topology evidence="3">Single-pass type II membrane protein</topology>
    </subcellularLocation>
</comment>
<evidence type="ECO:0000256" key="3">
    <source>
        <dbReference type="RuleBase" id="RU363129"/>
    </source>
</evidence>
<protein>
    <recommendedName>
        <fullName evidence="3">L-Fucosyltransferase</fullName>
        <ecNumber evidence="3">2.4.1.-</ecNumber>
    </recommendedName>
</protein>
<keyword evidence="5" id="KW-1185">Reference proteome</keyword>
<dbReference type="EC" id="2.4.1.-" evidence="3"/>
<comment type="similarity">
    <text evidence="3">Belongs to the glycosyltransferase 11 family.</text>
</comment>
<dbReference type="Pfam" id="PF01531">
    <property type="entry name" value="Glyco_transf_11"/>
    <property type="match status" value="1"/>
</dbReference>
<keyword evidence="3" id="KW-0333">Golgi apparatus</keyword>
<dbReference type="HOGENOM" id="CLU_043399_5_0_1"/>
<dbReference type="InterPro" id="IPR002516">
    <property type="entry name" value="Glyco_trans_11"/>
</dbReference>
<accession>X2BBW8</accession>
<dbReference type="UniPathway" id="UPA00378"/>
<dbReference type="PANTHER" id="PTHR11927">
    <property type="entry name" value="GALACTOSIDE 2-L-FUCOSYLTRANSFERASE"/>
    <property type="match status" value="1"/>
</dbReference>
<dbReference type="Proteomes" id="UP000014760">
    <property type="component" value="Unassembled WGS sequence"/>
</dbReference>
<keyword evidence="3" id="KW-0325">Glycoprotein</keyword>
<reference evidence="5" key="1">
    <citation type="submission" date="2012-12" db="EMBL/GenBank/DDBJ databases">
        <authorList>
            <person name="Hellsten U."/>
            <person name="Grimwood J."/>
            <person name="Chapman J.A."/>
            <person name="Shapiro H."/>
            <person name="Aerts A."/>
            <person name="Otillar R.P."/>
            <person name="Terry A.Y."/>
            <person name="Boore J.L."/>
            <person name="Simakov O."/>
            <person name="Marletaz F."/>
            <person name="Cho S.-J."/>
            <person name="Edsinger-Gonzales E."/>
            <person name="Havlak P."/>
            <person name="Kuo D.-H."/>
            <person name="Larsson T."/>
            <person name="Lv J."/>
            <person name="Arendt D."/>
            <person name="Savage R."/>
            <person name="Osoegawa K."/>
            <person name="de Jong P."/>
            <person name="Lindberg D.R."/>
            <person name="Seaver E.C."/>
            <person name="Weisblat D.A."/>
            <person name="Putnam N.H."/>
            <person name="Grigoriev I.V."/>
            <person name="Rokhsar D.S."/>
        </authorList>
    </citation>
    <scope>NUCLEOTIDE SEQUENCE</scope>
    <source>
        <strain evidence="5">I ESC-2004</strain>
    </source>
</reference>
<keyword evidence="1 3" id="KW-0328">Glycosyltransferase</keyword>
<dbReference type="AlphaFoldDB" id="X2BBW8"/>
<organism evidence="4 5">
    <name type="scientific">Capitella teleta</name>
    <name type="common">Polychaete worm</name>
    <dbReference type="NCBI Taxonomy" id="283909"/>
    <lineage>
        <taxon>Eukaryota</taxon>
        <taxon>Metazoa</taxon>
        <taxon>Spiralia</taxon>
        <taxon>Lophotrochozoa</taxon>
        <taxon>Annelida</taxon>
        <taxon>Polychaeta</taxon>
        <taxon>Sedentaria</taxon>
        <taxon>Scolecida</taxon>
        <taxon>Capitellidae</taxon>
        <taxon>Capitella</taxon>
    </lineage>
</organism>
<reference evidence="5" key="2">
    <citation type="journal article" date="2013" name="Nature">
        <title>Insights into bilaterian evolution from three spiralian genomes.</title>
        <authorList>
            <person name="Simakov O."/>
            <person name="Marletaz F."/>
            <person name="Cho S.J."/>
            <person name="Edsinger-Gonzales E."/>
            <person name="Havlak P."/>
            <person name="Hellsten U."/>
            <person name="Kuo D.H."/>
            <person name="Larsson T."/>
            <person name="Lv J."/>
            <person name="Arendt D."/>
            <person name="Savage R."/>
            <person name="Osoegawa K."/>
            <person name="de Jong P."/>
            <person name="Grimwood J."/>
            <person name="Chapman J.A."/>
            <person name="Shapiro H."/>
            <person name="Aerts A."/>
            <person name="Otillar R.P."/>
            <person name="Terry A.Y."/>
            <person name="Boore J.L."/>
            <person name="Grigoriev I.V."/>
            <person name="Lindberg D.R."/>
            <person name="Seaver E.C."/>
            <person name="Weisblat D.A."/>
            <person name="Putnam N.H."/>
            <person name="Rokhsar D.S."/>
        </authorList>
    </citation>
    <scope>NUCLEOTIDE SEQUENCE</scope>
    <source>
        <strain evidence="5">I ESC-2004</strain>
    </source>
</reference>